<dbReference type="NCBIfam" id="TIGR00727">
    <property type="entry name" value="ISP4_OPT"/>
    <property type="match status" value="1"/>
</dbReference>
<accession>A0AAD6V3V7</accession>
<feature type="transmembrane region" description="Helical" evidence="9">
    <location>
        <begin position="646"/>
        <end position="665"/>
    </location>
</feature>
<evidence type="ECO:0000256" key="4">
    <source>
        <dbReference type="ARBA" id="ARBA00022692"/>
    </source>
</evidence>
<feature type="transmembrane region" description="Helical" evidence="9">
    <location>
        <begin position="677"/>
        <end position="696"/>
    </location>
</feature>
<dbReference type="PANTHER" id="PTHR22601">
    <property type="entry name" value="ISP4 LIKE PROTEIN"/>
    <property type="match status" value="1"/>
</dbReference>
<evidence type="ECO:0000256" key="6">
    <source>
        <dbReference type="ARBA" id="ARBA00022927"/>
    </source>
</evidence>
<evidence type="ECO:0000256" key="1">
    <source>
        <dbReference type="ARBA" id="ARBA00004141"/>
    </source>
</evidence>
<evidence type="ECO:0000313" key="11">
    <source>
        <dbReference type="Proteomes" id="UP001219525"/>
    </source>
</evidence>
<feature type="transmembrane region" description="Helical" evidence="9">
    <location>
        <begin position="452"/>
        <end position="473"/>
    </location>
</feature>
<feature type="transmembrane region" description="Helical" evidence="9">
    <location>
        <begin position="240"/>
        <end position="260"/>
    </location>
</feature>
<name>A0AAD6V3V7_9AGAR</name>
<organism evidence="10 11">
    <name type="scientific">Mycena pura</name>
    <dbReference type="NCBI Taxonomy" id="153505"/>
    <lineage>
        <taxon>Eukaryota</taxon>
        <taxon>Fungi</taxon>
        <taxon>Dikarya</taxon>
        <taxon>Basidiomycota</taxon>
        <taxon>Agaricomycotina</taxon>
        <taxon>Agaricomycetes</taxon>
        <taxon>Agaricomycetidae</taxon>
        <taxon>Agaricales</taxon>
        <taxon>Marasmiineae</taxon>
        <taxon>Mycenaceae</taxon>
        <taxon>Mycena</taxon>
    </lineage>
</organism>
<feature type="transmembrane region" description="Helical" evidence="9">
    <location>
        <begin position="505"/>
        <end position="525"/>
    </location>
</feature>
<dbReference type="InterPro" id="IPR004648">
    <property type="entry name" value="Oligpept_transpt"/>
</dbReference>
<sequence length="808" mass="90495">VYLAAGAAITLECRETGAPPTADATLSKDHEITGTGIGEEERPSSRVSQFNFTEKTFGIIFMPSLESAEVSLDSPRASQHDFHSSSFDINIDQAQMYDAFDPNTVENGGELGEEDSPYPEVRSAVANFDDPEMAVSTLRSWTIGLLFSILIPGMNQFFHFRYPSVNIGPVVAQLIGFPIGRAWARWVPAVSIFGVPLNPGPFTIKEHVLITVMAGVGSGSAYATDLIAVQNVFYGQEFNFIFKWMLVVSTQCIGFSIGGVTRRFLVSPPSMIWPNTLVTCALFNTLHSQSYAGIGKHPGMSREHFFLYAFIGSAVWYFLPGYLFQALSYFSWVCWIAPDNIIVNQLFGYRSGLGFSILTFDWNQIAYIGVRALVPRWAEANILISFSFFFWFLVPILYYTNVWHAQYLPISSANAFDNTGMYYNHSRIISNGKLDLEAYKAYSPVYLSTTFAMSYGLSFMSITATIVHAIIHFSAPIKLHFKRSLREQPDVHAKLMLTYPQVPDYYYACIFIVTFIFACICIECWDTGMTIWALILALAVALLYVVPVGMIQAITNCEYRTAVITELLVGFLLPGKGDNSYGSSIQFTMDFKLGHYMKIPPRYGGEPRQILSLIAPSTHCQTAQLGIQSWCVHYSRDMCSQTQKDYFNCAFTQVFGTASVIWGLIGPGLFFSKGQKMIALTFFFVIGAACPILQWLITRRRPNTILNYLRLIFSALGVIPPATAVNFIPWAGFGFIFQYVIRRKHFAYWTKYNYVLSAALDAGTAVGLILVFFCLQYPLHGSIGGKSVLEWWGNQVFTHTLDWTDVSL</sequence>
<dbReference type="GO" id="GO:0015031">
    <property type="term" value="P:protein transport"/>
    <property type="evidence" value="ECO:0007669"/>
    <property type="project" value="UniProtKB-KW"/>
</dbReference>
<dbReference type="Proteomes" id="UP001219525">
    <property type="component" value="Unassembled WGS sequence"/>
</dbReference>
<dbReference type="NCBIfam" id="TIGR00728">
    <property type="entry name" value="OPT_sfam"/>
    <property type="match status" value="1"/>
</dbReference>
<keyword evidence="3" id="KW-0813">Transport</keyword>
<evidence type="ECO:0000256" key="8">
    <source>
        <dbReference type="ARBA" id="ARBA00023136"/>
    </source>
</evidence>
<reference evidence="10" key="1">
    <citation type="submission" date="2023-03" db="EMBL/GenBank/DDBJ databases">
        <title>Massive genome expansion in bonnet fungi (Mycena s.s.) driven by repeated elements and novel gene families across ecological guilds.</title>
        <authorList>
            <consortium name="Lawrence Berkeley National Laboratory"/>
            <person name="Harder C.B."/>
            <person name="Miyauchi S."/>
            <person name="Viragh M."/>
            <person name="Kuo A."/>
            <person name="Thoen E."/>
            <person name="Andreopoulos B."/>
            <person name="Lu D."/>
            <person name="Skrede I."/>
            <person name="Drula E."/>
            <person name="Henrissat B."/>
            <person name="Morin E."/>
            <person name="Kohler A."/>
            <person name="Barry K."/>
            <person name="LaButti K."/>
            <person name="Morin E."/>
            <person name="Salamov A."/>
            <person name="Lipzen A."/>
            <person name="Mereny Z."/>
            <person name="Hegedus B."/>
            <person name="Baldrian P."/>
            <person name="Stursova M."/>
            <person name="Weitz H."/>
            <person name="Taylor A."/>
            <person name="Grigoriev I.V."/>
            <person name="Nagy L.G."/>
            <person name="Martin F."/>
            <person name="Kauserud H."/>
        </authorList>
    </citation>
    <scope>NUCLEOTIDE SEQUENCE</scope>
    <source>
        <strain evidence="10">9144</strain>
    </source>
</reference>
<keyword evidence="11" id="KW-1185">Reference proteome</keyword>
<comment type="similarity">
    <text evidence="2">Belongs to the oligopeptide OPT transporter family.</text>
</comment>
<protein>
    <submittedName>
        <fullName evidence="10">Small oligopeptide transporter</fullName>
    </submittedName>
</protein>
<feature type="transmembrane region" description="Helical" evidence="9">
    <location>
        <begin position="305"/>
        <end position="327"/>
    </location>
</feature>
<comment type="subcellular location">
    <subcellularLocation>
        <location evidence="1">Membrane</location>
        <topology evidence="1">Multi-pass membrane protein</topology>
    </subcellularLocation>
</comment>
<comment type="caution">
    <text evidence="10">The sequence shown here is derived from an EMBL/GenBank/DDBJ whole genome shotgun (WGS) entry which is preliminary data.</text>
</comment>
<feature type="transmembrane region" description="Helical" evidence="9">
    <location>
        <begin position="380"/>
        <end position="399"/>
    </location>
</feature>
<gene>
    <name evidence="10" type="ORF">GGX14DRAFT_665279</name>
</gene>
<evidence type="ECO:0000256" key="3">
    <source>
        <dbReference type="ARBA" id="ARBA00022448"/>
    </source>
</evidence>
<feature type="non-terminal residue" evidence="10">
    <location>
        <position position="808"/>
    </location>
</feature>
<evidence type="ECO:0000256" key="7">
    <source>
        <dbReference type="ARBA" id="ARBA00022989"/>
    </source>
</evidence>
<feature type="transmembrane region" description="Helical" evidence="9">
    <location>
        <begin position="531"/>
        <end position="551"/>
    </location>
</feature>
<evidence type="ECO:0000256" key="9">
    <source>
        <dbReference type="SAM" id="Phobius"/>
    </source>
</evidence>
<keyword evidence="7 9" id="KW-1133">Transmembrane helix</keyword>
<feature type="transmembrane region" description="Helical" evidence="9">
    <location>
        <begin position="347"/>
        <end position="368"/>
    </location>
</feature>
<evidence type="ECO:0000256" key="2">
    <source>
        <dbReference type="ARBA" id="ARBA00008807"/>
    </source>
</evidence>
<dbReference type="Pfam" id="PF03169">
    <property type="entry name" value="OPT"/>
    <property type="match status" value="1"/>
</dbReference>
<evidence type="ECO:0000256" key="5">
    <source>
        <dbReference type="ARBA" id="ARBA00022856"/>
    </source>
</evidence>
<feature type="transmembrane region" description="Helical" evidence="9">
    <location>
        <begin position="708"/>
        <end position="741"/>
    </location>
</feature>
<dbReference type="InterPro" id="IPR004813">
    <property type="entry name" value="OPT"/>
</dbReference>
<proteinExistence type="inferred from homology"/>
<dbReference type="AlphaFoldDB" id="A0AAD6V3V7"/>
<keyword evidence="4 9" id="KW-0812">Transmembrane</keyword>
<keyword evidence="8 9" id="KW-0472">Membrane</keyword>
<keyword evidence="6" id="KW-0653">Protein transport</keyword>
<dbReference type="EMBL" id="JARJCW010000071">
    <property type="protein sequence ID" value="KAJ7198818.1"/>
    <property type="molecule type" value="Genomic_DNA"/>
</dbReference>
<keyword evidence="5" id="KW-0571">Peptide transport</keyword>
<feature type="transmembrane region" description="Helical" evidence="9">
    <location>
        <begin position="208"/>
        <end position="228"/>
    </location>
</feature>
<evidence type="ECO:0000313" key="10">
    <source>
        <dbReference type="EMBL" id="KAJ7198818.1"/>
    </source>
</evidence>
<feature type="transmembrane region" description="Helical" evidence="9">
    <location>
        <begin position="753"/>
        <end position="775"/>
    </location>
</feature>
<dbReference type="GO" id="GO:0035673">
    <property type="term" value="F:oligopeptide transmembrane transporter activity"/>
    <property type="evidence" value="ECO:0007669"/>
    <property type="project" value="InterPro"/>
</dbReference>
<dbReference type="GO" id="GO:0016020">
    <property type="term" value="C:membrane"/>
    <property type="evidence" value="ECO:0007669"/>
    <property type="project" value="UniProtKB-SubCell"/>
</dbReference>
<feature type="non-terminal residue" evidence="10">
    <location>
        <position position="1"/>
    </location>
</feature>